<dbReference type="Proteomes" id="UP001153620">
    <property type="component" value="Chromosome 3"/>
</dbReference>
<keyword evidence="5" id="KW-1015">Disulfide bond</keyword>
<dbReference type="SUPFAM" id="SSF48726">
    <property type="entry name" value="Immunoglobulin"/>
    <property type="match status" value="5"/>
</dbReference>
<dbReference type="PANTHER" id="PTHR23278:SF28">
    <property type="entry name" value="SIDESTEP IV, ISOFORM C"/>
    <property type="match status" value="1"/>
</dbReference>
<evidence type="ECO:0000256" key="4">
    <source>
        <dbReference type="ARBA" id="ARBA00023136"/>
    </source>
</evidence>
<evidence type="ECO:0000259" key="8">
    <source>
        <dbReference type="PROSITE" id="PS50835"/>
    </source>
</evidence>
<dbReference type="InterPro" id="IPR013162">
    <property type="entry name" value="CD80_C2-set"/>
</dbReference>
<dbReference type="Pfam" id="PF08205">
    <property type="entry name" value="C2-set_2"/>
    <property type="match status" value="1"/>
</dbReference>
<comment type="subcellular location">
    <subcellularLocation>
        <location evidence="1">Membrane</location>
        <topology evidence="1">Single-pass membrane protein</topology>
    </subcellularLocation>
</comment>
<evidence type="ECO:0000256" key="7">
    <source>
        <dbReference type="SAM" id="Phobius"/>
    </source>
</evidence>
<feature type="domain" description="Ig-like" evidence="8">
    <location>
        <begin position="271"/>
        <end position="365"/>
    </location>
</feature>
<dbReference type="SMART" id="SM00408">
    <property type="entry name" value="IGc2"/>
    <property type="match status" value="4"/>
</dbReference>
<feature type="domain" description="Ig-like" evidence="8">
    <location>
        <begin position="370"/>
        <end position="462"/>
    </location>
</feature>
<dbReference type="InterPro" id="IPR036116">
    <property type="entry name" value="FN3_sf"/>
</dbReference>
<dbReference type="InterPro" id="IPR003599">
    <property type="entry name" value="Ig_sub"/>
</dbReference>
<gene>
    <name evidence="9" type="ORF">CHIRRI_LOCUS9228</name>
</gene>
<dbReference type="PANTHER" id="PTHR23278">
    <property type="entry name" value="SIDESTEP PROTEIN"/>
    <property type="match status" value="1"/>
</dbReference>
<keyword evidence="4 7" id="KW-0472">Membrane</keyword>
<name>A0A9N9WRP5_9DIPT</name>
<dbReference type="InterPro" id="IPR007110">
    <property type="entry name" value="Ig-like_dom"/>
</dbReference>
<feature type="domain" description="Ig-like" evidence="8">
    <location>
        <begin position="169"/>
        <end position="264"/>
    </location>
</feature>
<protein>
    <recommendedName>
        <fullName evidence="8">Ig-like domain-containing protein</fullName>
    </recommendedName>
</protein>
<evidence type="ECO:0000313" key="10">
    <source>
        <dbReference type="Proteomes" id="UP001153620"/>
    </source>
</evidence>
<dbReference type="AlphaFoldDB" id="A0A9N9WRP5"/>
<dbReference type="InterPro" id="IPR036179">
    <property type="entry name" value="Ig-like_dom_sf"/>
</dbReference>
<keyword evidence="2 7" id="KW-0812">Transmembrane</keyword>
<evidence type="ECO:0000256" key="1">
    <source>
        <dbReference type="ARBA" id="ARBA00004167"/>
    </source>
</evidence>
<evidence type="ECO:0000256" key="6">
    <source>
        <dbReference type="SAM" id="MobiDB-lite"/>
    </source>
</evidence>
<feature type="transmembrane region" description="Helical" evidence="7">
    <location>
        <begin position="676"/>
        <end position="699"/>
    </location>
</feature>
<feature type="region of interest" description="Disordered" evidence="6">
    <location>
        <begin position="760"/>
        <end position="780"/>
    </location>
</feature>
<sequence>MSINVQWKMRKKCFTFFSIFSIICFFNEFKITCGIYNDADDLVNELDRPIPITSVAGVLGKQAMLPCDITPLERDDAVYMVLWFKEGDGEPLYSFDVRGRQFGQAKLWSSPAAFGERAFFRTASHPAQLLVDDIKLSDEGMYRCRVDFRNSPTRNLKINFTVIVPPQKPVIYDARRRDRTKLIEPYNEGSDVTLICEVSGGRPRPNVTWYLENTVIDESFEIRKDGITVNHLSYPNIGRQHLNSRLVCVASNTNLTPPNNKAVILDVNLKPIAVHITTREKFLSAEKRYDVECKSSGSRPEAVLTWWKGSRQIKRMAKNFSETGNQTLSVLTFIPVVDDDGKYLTCRAENPYIPDSAIEDKWRLVVHYMPIVTLKMGSSLNPDDIKEGDDVYFECLIQSNPKFYKLSWFHDGVELHHNVTAGIILSDQSLVLQSVTKSLAGDYTCLAANTEGRGTSNPVTLRVRFSPVCANDREELLGALKHETLQLKCEVEASPPAESFHWTFNSSGEQTELTSQLQTTESGWSRLNYTPTSDLDYGTISCWARNVIGQQKTPCVFQIVAAGRPFALQNCTVSNQSIDSIHVECIESFDGGLPQMFLLEMVEIPTLKLVRNLTLFRPPVSFVLDNLEATTSYRLILFAVNAKGRSEPVIIDDISFKGVAKFTGVSNVMNVPVSPVLAALVLTAAILFAVVCIVLATIYRKHSHKNNVEKLKNGKTADISAKSMMDCQLQSMSQTARENGGLSTPLVDGSLMRQSPQLILGEAPDGDDTDPDVIPNQYERRPLKTSLPIPLFRSPSSRLMPKDIMEDDRGCSVDGLNIATSSFEGVVSQPSHNEVLHYSFMPNKQISYATLGRNNKNSVTTTCTASPSVFTSSTLGSPINQQQQPSVNISTHPMSVGLISPNQSIVTSTLNEFRFRPELLANSNRLQESCI</sequence>
<accession>A0A9N9WRP5</accession>
<evidence type="ECO:0000256" key="5">
    <source>
        <dbReference type="ARBA" id="ARBA00023157"/>
    </source>
</evidence>
<proteinExistence type="predicted"/>
<dbReference type="SUPFAM" id="SSF49265">
    <property type="entry name" value="Fibronectin type III"/>
    <property type="match status" value="1"/>
</dbReference>
<evidence type="ECO:0000256" key="3">
    <source>
        <dbReference type="ARBA" id="ARBA00022989"/>
    </source>
</evidence>
<evidence type="ECO:0000256" key="2">
    <source>
        <dbReference type="ARBA" id="ARBA00022692"/>
    </source>
</evidence>
<dbReference type="PROSITE" id="PS50835">
    <property type="entry name" value="IG_LIKE"/>
    <property type="match status" value="5"/>
</dbReference>
<reference evidence="9" key="1">
    <citation type="submission" date="2022-01" db="EMBL/GenBank/DDBJ databases">
        <authorList>
            <person name="King R."/>
        </authorList>
    </citation>
    <scope>NUCLEOTIDE SEQUENCE</scope>
</reference>
<dbReference type="InterPro" id="IPR013783">
    <property type="entry name" value="Ig-like_fold"/>
</dbReference>
<dbReference type="Gene3D" id="2.60.40.10">
    <property type="entry name" value="Immunoglobulins"/>
    <property type="match status" value="5"/>
</dbReference>
<feature type="domain" description="Ig-like" evidence="8">
    <location>
        <begin position="49"/>
        <end position="161"/>
    </location>
</feature>
<dbReference type="EMBL" id="OU895879">
    <property type="protein sequence ID" value="CAG9806368.1"/>
    <property type="molecule type" value="Genomic_DNA"/>
</dbReference>
<dbReference type="Pfam" id="PF07686">
    <property type="entry name" value="V-set"/>
    <property type="match status" value="1"/>
</dbReference>
<dbReference type="CDD" id="cd00063">
    <property type="entry name" value="FN3"/>
    <property type="match status" value="1"/>
</dbReference>
<dbReference type="InterPro" id="IPR003961">
    <property type="entry name" value="FN3_dom"/>
</dbReference>
<evidence type="ECO:0000313" key="9">
    <source>
        <dbReference type="EMBL" id="CAG9806368.1"/>
    </source>
</evidence>
<keyword evidence="3 7" id="KW-1133">Transmembrane helix</keyword>
<dbReference type="SMART" id="SM00409">
    <property type="entry name" value="IG"/>
    <property type="match status" value="4"/>
</dbReference>
<keyword evidence="10" id="KW-1185">Reference proteome</keyword>
<dbReference type="InterPro" id="IPR003598">
    <property type="entry name" value="Ig_sub2"/>
</dbReference>
<feature type="domain" description="Ig-like" evidence="8">
    <location>
        <begin position="467"/>
        <end position="546"/>
    </location>
</feature>
<dbReference type="OrthoDB" id="6431884at2759"/>
<reference evidence="9" key="2">
    <citation type="submission" date="2022-10" db="EMBL/GenBank/DDBJ databases">
        <authorList>
            <consortium name="ENA_rothamsted_submissions"/>
            <consortium name="culmorum"/>
            <person name="King R."/>
        </authorList>
    </citation>
    <scope>NUCLEOTIDE SEQUENCE</scope>
</reference>
<dbReference type="InterPro" id="IPR013106">
    <property type="entry name" value="Ig_V-set"/>
</dbReference>
<dbReference type="Pfam" id="PF13927">
    <property type="entry name" value="Ig_3"/>
    <property type="match status" value="3"/>
</dbReference>
<dbReference type="GO" id="GO:0016020">
    <property type="term" value="C:membrane"/>
    <property type="evidence" value="ECO:0007669"/>
    <property type="project" value="UniProtKB-SubCell"/>
</dbReference>
<organism evidence="9 10">
    <name type="scientific">Chironomus riparius</name>
    <dbReference type="NCBI Taxonomy" id="315576"/>
    <lineage>
        <taxon>Eukaryota</taxon>
        <taxon>Metazoa</taxon>
        <taxon>Ecdysozoa</taxon>
        <taxon>Arthropoda</taxon>
        <taxon>Hexapoda</taxon>
        <taxon>Insecta</taxon>
        <taxon>Pterygota</taxon>
        <taxon>Neoptera</taxon>
        <taxon>Endopterygota</taxon>
        <taxon>Diptera</taxon>
        <taxon>Nematocera</taxon>
        <taxon>Chironomoidea</taxon>
        <taxon>Chironomidae</taxon>
        <taxon>Chironominae</taxon>
        <taxon>Chironomus</taxon>
    </lineage>
</organism>